<protein>
    <submittedName>
        <fullName evidence="2">CUB domain-containing protein</fullName>
    </submittedName>
</protein>
<evidence type="ECO:0000313" key="1">
    <source>
        <dbReference type="Proteomes" id="UP000035642"/>
    </source>
</evidence>
<dbReference type="AlphaFoldDB" id="A0A0K0DAW2"/>
<organism evidence="1 2">
    <name type="scientific">Angiostrongylus cantonensis</name>
    <name type="common">Rat lungworm</name>
    <dbReference type="NCBI Taxonomy" id="6313"/>
    <lineage>
        <taxon>Eukaryota</taxon>
        <taxon>Metazoa</taxon>
        <taxon>Ecdysozoa</taxon>
        <taxon>Nematoda</taxon>
        <taxon>Chromadorea</taxon>
        <taxon>Rhabditida</taxon>
        <taxon>Rhabditina</taxon>
        <taxon>Rhabditomorpha</taxon>
        <taxon>Strongyloidea</taxon>
        <taxon>Metastrongylidae</taxon>
        <taxon>Angiostrongylus</taxon>
    </lineage>
</organism>
<dbReference type="Proteomes" id="UP000035642">
    <property type="component" value="Unassembled WGS sequence"/>
</dbReference>
<name>A0A0K0DAW2_ANGCA</name>
<keyword evidence="1" id="KW-1185">Reference proteome</keyword>
<reference evidence="2" key="2">
    <citation type="submission" date="2017-02" db="UniProtKB">
        <authorList>
            <consortium name="WormBaseParasite"/>
        </authorList>
    </citation>
    <scope>IDENTIFICATION</scope>
</reference>
<reference evidence="1" key="1">
    <citation type="submission" date="2012-09" db="EMBL/GenBank/DDBJ databases">
        <authorList>
            <person name="Martin A.A."/>
        </authorList>
    </citation>
    <scope>NUCLEOTIDE SEQUENCE</scope>
</reference>
<accession>A0A0K0DAW2</accession>
<proteinExistence type="predicted"/>
<evidence type="ECO:0000313" key="2">
    <source>
        <dbReference type="WBParaSite" id="ACAC_0000748101-mRNA-1"/>
    </source>
</evidence>
<sequence length="245" mass="27626">MTGRTTSFQHVDYLSESLKGFFKEWCRGHDIWGWCFHNKTDGRFNCDDDAFCGGQEQLKNKKSTGCFLRGNNTVCCCNEADGCNLGFIPITPKYIVGQQCSNTVEEPNEDLKIFKACDDPWCFAFLSAVSGLSLSSDLVLITCRYGTNNHANVQDISGGLTTVQRGCRSRKTLVHHISKDEHEKYNNNTKWLETERLVGLPSCTDITWNVEYTNGTQSMCLDFNFMVGDDISSTSKFKAMMIYSL</sequence>
<dbReference type="WBParaSite" id="ACAC_0000748101-mRNA-1">
    <property type="protein sequence ID" value="ACAC_0000748101-mRNA-1"/>
    <property type="gene ID" value="ACAC_0000748101"/>
</dbReference>